<dbReference type="InterPro" id="IPR007055">
    <property type="entry name" value="BON_dom"/>
</dbReference>
<name>A0A437RRG5_9BURK</name>
<proteinExistence type="predicted"/>
<gene>
    <name evidence="3" type="ORF">EOE66_02130</name>
</gene>
<protein>
    <submittedName>
        <fullName evidence="3">BON domain-containing protein</fullName>
    </submittedName>
</protein>
<dbReference type="InterPro" id="IPR051686">
    <property type="entry name" value="Lipoprotein_DolP"/>
</dbReference>
<accession>A0A437RRG5</accession>
<feature type="signal peptide" evidence="1">
    <location>
        <begin position="1"/>
        <end position="24"/>
    </location>
</feature>
<evidence type="ECO:0000313" key="4">
    <source>
        <dbReference type="Proteomes" id="UP000285575"/>
    </source>
</evidence>
<dbReference type="Gene3D" id="3.30.1340.30">
    <property type="match status" value="1"/>
</dbReference>
<keyword evidence="1" id="KW-0732">Signal</keyword>
<dbReference type="OrthoDB" id="7360581at2"/>
<dbReference type="AlphaFoldDB" id="A0A437RRG5"/>
<dbReference type="Proteomes" id="UP000285575">
    <property type="component" value="Unassembled WGS sequence"/>
</dbReference>
<evidence type="ECO:0000259" key="2">
    <source>
        <dbReference type="PROSITE" id="PS50914"/>
    </source>
</evidence>
<comment type="caution">
    <text evidence="3">The sequence shown here is derived from an EMBL/GenBank/DDBJ whole genome shotgun (WGS) entry which is preliminary data.</text>
</comment>
<dbReference type="EMBL" id="SACR01000001">
    <property type="protein sequence ID" value="RVU49394.1"/>
    <property type="molecule type" value="Genomic_DNA"/>
</dbReference>
<dbReference type="PANTHER" id="PTHR34606">
    <property type="entry name" value="BON DOMAIN-CONTAINING PROTEIN"/>
    <property type="match status" value="1"/>
</dbReference>
<organism evidence="3 4">
    <name type="scientific">Rubrivivax rivuli</name>
    <dbReference type="NCBI Taxonomy" id="1862385"/>
    <lineage>
        <taxon>Bacteria</taxon>
        <taxon>Pseudomonadati</taxon>
        <taxon>Pseudomonadota</taxon>
        <taxon>Betaproteobacteria</taxon>
        <taxon>Burkholderiales</taxon>
        <taxon>Sphaerotilaceae</taxon>
        <taxon>Rubrivivax</taxon>
    </lineage>
</organism>
<reference evidence="3 4" key="1">
    <citation type="submission" date="2019-01" db="EMBL/GenBank/DDBJ databases">
        <authorList>
            <person name="Chen W.-M."/>
        </authorList>
    </citation>
    <scope>NUCLEOTIDE SEQUENCE [LARGE SCALE GENOMIC DNA]</scope>
    <source>
        <strain evidence="3 4">KYPY4</strain>
    </source>
</reference>
<dbReference type="PROSITE" id="PS50914">
    <property type="entry name" value="BON"/>
    <property type="match status" value="1"/>
</dbReference>
<feature type="domain" description="BON" evidence="2">
    <location>
        <begin position="39"/>
        <end position="108"/>
    </location>
</feature>
<evidence type="ECO:0000256" key="1">
    <source>
        <dbReference type="SAM" id="SignalP"/>
    </source>
</evidence>
<keyword evidence="4" id="KW-1185">Reference proteome</keyword>
<evidence type="ECO:0000313" key="3">
    <source>
        <dbReference type="EMBL" id="RVU49394.1"/>
    </source>
</evidence>
<dbReference type="Pfam" id="PF04972">
    <property type="entry name" value="BON"/>
    <property type="match status" value="1"/>
</dbReference>
<feature type="chain" id="PRO_5019239294" evidence="1">
    <location>
        <begin position="25"/>
        <end position="110"/>
    </location>
</feature>
<dbReference type="RefSeq" id="WP_128227031.1">
    <property type="nucleotide sequence ID" value="NZ_SACR01000001.1"/>
</dbReference>
<sequence>MKNRTLAGLLLAIAAAASPLALHAAEAQGAQEKTKEYVKDSVITTKVKTELAAAKLSSLLKIQVETGNAGRVTLTGTTNTPSARNKAVSLTKAVKGVTSVDNQIKVVADK</sequence>
<dbReference type="PANTHER" id="PTHR34606:SF16">
    <property type="entry name" value="BON DOMAIN-CONTAINING PROTEIN"/>
    <property type="match status" value="1"/>
</dbReference>